<keyword evidence="5" id="KW-0966">Cell projection</keyword>
<dbReference type="InterPro" id="IPR007110">
    <property type="entry name" value="Ig-like_dom"/>
</dbReference>
<dbReference type="Pfam" id="PF22544">
    <property type="entry name" value="HYDIN_VesB_CFA65-like_Ig"/>
    <property type="match status" value="1"/>
</dbReference>
<gene>
    <name evidence="7" type="ORF">PPYR_12019</name>
</gene>
<dbReference type="InterPro" id="IPR053879">
    <property type="entry name" value="HYDIN_VesB_CFA65-like_Ig"/>
</dbReference>
<dbReference type="PANTHER" id="PTHR46127">
    <property type="entry name" value="CILIA- AND FLAGELLA-ASSOCIATED PROTEIN 65"/>
    <property type="match status" value="1"/>
</dbReference>
<evidence type="ECO:0000313" key="8">
    <source>
        <dbReference type="Proteomes" id="UP000327044"/>
    </source>
</evidence>
<dbReference type="InParanoid" id="A0A5N4ACY0"/>
<name>A0A5N4ACY0_PHOPY</name>
<dbReference type="InterPro" id="IPR052614">
    <property type="entry name" value="CFAP65"/>
</dbReference>
<evidence type="ECO:0000256" key="4">
    <source>
        <dbReference type="ARBA" id="ARBA00023069"/>
    </source>
</evidence>
<keyword evidence="4" id="KW-0969">Cilium</keyword>
<dbReference type="PANTHER" id="PTHR46127:SF1">
    <property type="entry name" value="CILIA- AND FLAGELLA-ASSOCIATED PROTEIN 65"/>
    <property type="match status" value="1"/>
</dbReference>
<dbReference type="InterPro" id="IPR013783">
    <property type="entry name" value="Ig-like_fold"/>
</dbReference>
<feature type="domain" description="Ig-like" evidence="6">
    <location>
        <begin position="272"/>
        <end position="357"/>
    </location>
</feature>
<evidence type="ECO:0000256" key="3">
    <source>
        <dbReference type="ARBA" id="ARBA00022490"/>
    </source>
</evidence>
<evidence type="ECO:0000256" key="1">
    <source>
        <dbReference type="ARBA" id="ARBA00004138"/>
    </source>
</evidence>
<proteinExistence type="predicted"/>
<dbReference type="GO" id="GO:0005929">
    <property type="term" value="C:cilium"/>
    <property type="evidence" value="ECO:0007669"/>
    <property type="project" value="UniProtKB-SubCell"/>
</dbReference>
<dbReference type="PROSITE" id="PS50835">
    <property type="entry name" value="IG_LIKE"/>
    <property type="match status" value="1"/>
</dbReference>
<evidence type="ECO:0000256" key="5">
    <source>
        <dbReference type="ARBA" id="ARBA00023273"/>
    </source>
</evidence>
<dbReference type="InterPro" id="IPR056305">
    <property type="entry name" value="Ig_CFAP65_10th"/>
</dbReference>
<keyword evidence="8" id="KW-1185">Reference proteome</keyword>
<reference evidence="7 8" key="1">
    <citation type="journal article" date="2018" name="Elife">
        <title>Firefly genomes illuminate parallel origins of bioluminescence in beetles.</title>
        <authorList>
            <person name="Fallon T.R."/>
            <person name="Lower S.E."/>
            <person name="Chang C.H."/>
            <person name="Bessho-Uehara M."/>
            <person name="Martin G.J."/>
            <person name="Bewick A.J."/>
            <person name="Behringer M."/>
            <person name="Debat H.J."/>
            <person name="Wong I."/>
            <person name="Day J.C."/>
            <person name="Suvorov A."/>
            <person name="Silva C.J."/>
            <person name="Stanger-Hall K.F."/>
            <person name="Hall D.W."/>
            <person name="Schmitz R.J."/>
            <person name="Nelson D.R."/>
            <person name="Lewis S.M."/>
            <person name="Shigenobu S."/>
            <person name="Bybee S.M."/>
            <person name="Larracuente A.M."/>
            <person name="Oba Y."/>
            <person name="Weng J.K."/>
        </authorList>
    </citation>
    <scope>NUCLEOTIDE SEQUENCE [LARGE SCALE GENOMIC DNA]</scope>
    <source>
        <strain evidence="7">1611_PpyrPB1</strain>
        <tissue evidence="7">Whole body</tissue>
    </source>
</reference>
<dbReference type="Pfam" id="PF24291">
    <property type="entry name" value="Ig_CFAP65"/>
    <property type="match status" value="1"/>
</dbReference>
<dbReference type="GO" id="GO:0005737">
    <property type="term" value="C:cytoplasm"/>
    <property type="evidence" value="ECO:0007669"/>
    <property type="project" value="UniProtKB-SubCell"/>
</dbReference>
<sequence>MHLICECTQKLQGPAPLRKPTVDCAQERDGIKTVHFGAFPVGSVTKKFLQIKNSSPNCDTFTVTRDPETNPIYHAFDIKLDNPCVKSGQCLDCVVSFSPQVPNQHYMDYFQISSNTFNSYRICVRGDCIGPSVKLSTKILLFYDTKSGRCLSNTFELANMSNQEVLYQFDVNEALADQEVFKLSTVRGSLKSRDYAYISVKFLPAASKIYALNLVCRIRNHPPLIILLVGVMAPTLNVDPLQLALKQFSDKYPLQGYEGYMYDSLSKVTQKPPFSLSVTHLDFGTVEFEENRRNSQSLVTSLTNHLNDKIEVHWMNENDEVFYITPKTVMIPANESVLYECRFQPNSSDGIFSKLVTGCVFWSTASEEMCVPLNVTLRLLGNSFFANKIWLPLFEIKPSVVIMPPTTPTVQCFTTTILRSSSHLPTSFKFLSPKKSNFVLKPMEGVVNDFEVIVVLLHPDANDKRAYVERWGLELNGRKEDCATLFLKGYAEHPSVIIGDGNVVSFRTVHPGSQDILTVMLKNPTIHTLRYNFDFCGATGFNVNYPVGELVPNEAVYLEWSYTGSLNTPASSRVNCNVQRLKDMAVSSGLHAVIPVTIHTRCVYSELCATPNLWEFDQVEVGSLVSTSFYLFNFGSAPVHFHLTRKDFDLPTSEVTLLPTKGTVAPNEKMQIFVNLKGTIIGAQEIQIVYKVRLSAFSDEIVNQGEERNVFLGRLVCVYPTVQIEDIMSYNFGFLFSKRVLWNMFNIDKLNNILKTIERDETKWLAIYTPDYEIGEKCYFANFVMRNTTNFQIETKLKRKKNCECKPVEKTKGMSFRELVHDCIHRKIANLHLESDLMQPNLTYKMRLDVRYLSHGTSQIVYVMNLSYNRTIVINIHVNVLPEIVTMPSTYFNGFDFKLIPTFIGLMGPPAQAFPLYNNSNFSVDYEVETTPLARVNFEYQFDIFACLNPKGTLPPFTSCSILFEFQPITAEEYEVVVPIKMGESVSFITMKAIGIMEFEKYGSLDDYLPKVSYRNIDNPVELSTDHLVIEPFTVWSFTDRMIFITNQTPDRIVGYSFLQCVQEGVVTVEAQQHKGVLQPKESRPIIIRIRSFDQACILNMQMVCKLLDHSEHIRHAESVHEHNSRQEQLAGQFTITAAGTSFPSNDVKVLPKAENFFLTLSLNICILGVSDRDICFTAEELFFQVPQSRLHINTATIFIDYTTSLLAKESVENVANALKTAPLKHTLDDSKTELVKFAVECILADTIFSGAFNHLLWFANHAHQSYYMQYAIDDEPNPPHTKKSVLKAKRRMGLKKHLHLVKSYLQAPQGPIYQSLFSQLLLDSMHEIFKLGPRKHDDNPREYIYGAMKRKEK</sequence>
<evidence type="ECO:0000256" key="2">
    <source>
        <dbReference type="ARBA" id="ARBA00004496"/>
    </source>
</evidence>
<accession>A0A5N4ACY0</accession>
<organism evidence="7 8">
    <name type="scientific">Photinus pyralis</name>
    <name type="common">Common eastern firefly</name>
    <name type="synonym">Lampyris pyralis</name>
    <dbReference type="NCBI Taxonomy" id="7054"/>
    <lineage>
        <taxon>Eukaryota</taxon>
        <taxon>Metazoa</taxon>
        <taxon>Ecdysozoa</taxon>
        <taxon>Arthropoda</taxon>
        <taxon>Hexapoda</taxon>
        <taxon>Insecta</taxon>
        <taxon>Pterygota</taxon>
        <taxon>Neoptera</taxon>
        <taxon>Endopterygota</taxon>
        <taxon>Coleoptera</taxon>
        <taxon>Polyphaga</taxon>
        <taxon>Elateriformia</taxon>
        <taxon>Elateroidea</taxon>
        <taxon>Lampyridae</taxon>
        <taxon>Lampyrinae</taxon>
        <taxon>Photinus</taxon>
    </lineage>
</organism>
<comment type="subcellular location">
    <subcellularLocation>
        <location evidence="1">Cell projection</location>
        <location evidence="1">Cilium</location>
    </subcellularLocation>
    <subcellularLocation>
        <location evidence="2">Cytoplasm</location>
    </subcellularLocation>
</comment>
<dbReference type="EMBL" id="VVIM01000008">
    <property type="protein sequence ID" value="KAB0795180.1"/>
    <property type="molecule type" value="Genomic_DNA"/>
</dbReference>
<evidence type="ECO:0000259" key="6">
    <source>
        <dbReference type="PROSITE" id="PS50835"/>
    </source>
</evidence>
<comment type="caution">
    <text evidence="7">The sequence shown here is derived from an EMBL/GenBank/DDBJ whole genome shotgun (WGS) entry which is preliminary data.</text>
</comment>
<evidence type="ECO:0000313" key="7">
    <source>
        <dbReference type="EMBL" id="KAB0795180.1"/>
    </source>
</evidence>
<dbReference type="Proteomes" id="UP000327044">
    <property type="component" value="Unassembled WGS sequence"/>
</dbReference>
<protein>
    <recommendedName>
        <fullName evidence="6">Ig-like domain-containing protein</fullName>
    </recommendedName>
</protein>
<dbReference type="OrthoDB" id="415597at2759"/>
<keyword evidence="3" id="KW-0963">Cytoplasm</keyword>
<dbReference type="Gene3D" id="2.60.40.10">
    <property type="entry name" value="Immunoglobulins"/>
    <property type="match status" value="4"/>
</dbReference>